<sequence>MLRLDNLGQNAAPSFDAPLEMLGACHDKVRHFCSLLDKLPGYLAAQGVTPALQSSVAGILRYFDVAGPAHHADEEDELFPLLRQRLPDTDTPLARLAADHVMFGQRWQVLRRQLLALQDGTAAQVDAEAIHAFTTHYRSHAQLEEDWLFPLVAVTLSEDELRQAGQRMAARRQQPG</sequence>
<dbReference type="InterPro" id="IPR012312">
    <property type="entry name" value="Hemerythrin-like"/>
</dbReference>
<dbReference type="Pfam" id="PF01814">
    <property type="entry name" value="Hemerythrin"/>
    <property type="match status" value="1"/>
</dbReference>
<feature type="domain" description="Hemerythrin-like" evidence="1">
    <location>
        <begin position="18"/>
        <end position="152"/>
    </location>
</feature>
<reference evidence="3" key="1">
    <citation type="submission" date="2017-04" db="EMBL/GenBank/DDBJ databases">
        <authorList>
            <person name="Varghese N."/>
            <person name="Submissions S."/>
        </authorList>
    </citation>
    <scope>NUCLEOTIDE SEQUENCE [LARGE SCALE GENOMIC DNA]</scope>
    <source>
        <strain evidence="3">DSM 22618</strain>
    </source>
</reference>
<evidence type="ECO:0000313" key="2">
    <source>
        <dbReference type="EMBL" id="SMF35380.1"/>
    </source>
</evidence>
<proteinExistence type="predicted"/>
<gene>
    <name evidence="2" type="ORF">SAMN02745746_02706</name>
</gene>
<evidence type="ECO:0000313" key="3">
    <source>
        <dbReference type="Proteomes" id="UP000192920"/>
    </source>
</evidence>
<dbReference type="EMBL" id="FXAG01000015">
    <property type="protein sequence ID" value="SMF35380.1"/>
    <property type="molecule type" value="Genomic_DNA"/>
</dbReference>
<dbReference type="CDD" id="cd12108">
    <property type="entry name" value="Hr-like"/>
    <property type="match status" value="1"/>
</dbReference>
<dbReference type="AlphaFoldDB" id="A0A1Y6BXS2"/>
<evidence type="ECO:0000259" key="1">
    <source>
        <dbReference type="Pfam" id="PF01814"/>
    </source>
</evidence>
<name>A0A1Y6BXS2_9NEIS</name>
<dbReference type="STRING" id="1123014.SAMN02745746_02706"/>
<organism evidence="2 3">
    <name type="scientific">Pseudogulbenkiania subflava DSM 22618</name>
    <dbReference type="NCBI Taxonomy" id="1123014"/>
    <lineage>
        <taxon>Bacteria</taxon>
        <taxon>Pseudomonadati</taxon>
        <taxon>Pseudomonadota</taxon>
        <taxon>Betaproteobacteria</taxon>
        <taxon>Neisseriales</taxon>
        <taxon>Chromobacteriaceae</taxon>
        <taxon>Pseudogulbenkiania</taxon>
    </lineage>
</organism>
<protein>
    <submittedName>
        <fullName evidence="2">Hemerythrin-like domain-containing protein</fullName>
    </submittedName>
</protein>
<dbReference type="RefSeq" id="WP_085276856.1">
    <property type="nucleotide sequence ID" value="NZ_FXAG01000015.1"/>
</dbReference>
<accession>A0A1Y6BXS2</accession>
<dbReference type="Proteomes" id="UP000192920">
    <property type="component" value="Unassembled WGS sequence"/>
</dbReference>
<keyword evidence="3" id="KW-1185">Reference proteome</keyword>
<dbReference type="Gene3D" id="1.20.120.520">
    <property type="entry name" value="nmb1532 protein domain like"/>
    <property type="match status" value="1"/>
</dbReference>